<reference evidence="11 12" key="1">
    <citation type="submission" date="2023-07" db="EMBL/GenBank/DDBJ databases">
        <title>Genomic Encyclopedia of Type Strains, Phase IV (KMG-IV): sequencing the most valuable type-strain genomes for metagenomic binning, comparative biology and taxonomic classification.</title>
        <authorList>
            <person name="Goeker M."/>
        </authorList>
    </citation>
    <scope>NUCLEOTIDE SEQUENCE [LARGE SCALE GENOMIC DNA]</scope>
    <source>
        <strain evidence="11 12">DSM 5896</strain>
    </source>
</reference>
<evidence type="ECO:0000256" key="7">
    <source>
        <dbReference type="ARBA" id="ARBA00022989"/>
    </source>
</evidence>
<comment type="caution">
    <text evidence="11">The sequence shown here is derived from an EMBL/GenBank/DDBJ whole genome shotgun (WGS) entry which is preliminary data.</text>
</comment>
<dbReference type="PRINTS" id="PR00781">
    <property type="entry name" value="LIPOSIGPTASE"/>
</dbReference>
<comment type="catalytic activity">
    <reaction evidence="9">
        <text>Release of signal peptides from bacterial membrane prolipoproteins. Hydrolyzes -Xaa-Yaa-Zaa-|-(S,diacylglyceryl)Cys-, in which Xaa is hydrophobic (preferably Leu), and Yaa (Ala or Ser) and Zaa (Gly or Ala) have small, neutral side chains.</text>
        <dbReference type="EC" id="3.4.23.36"/>
    </reaction>
</comment>
<evidence type="ECO:0000256" key="9">
    <source>
        <dbReference type="HAMAP-Rule" id="MF_00161"/>
    </source>
</evidence>
<evidence type="ECO:0000256" key="2">
    <source>
        <dbReference type="ARBA" id="ARBA00022475"/>
    </source>
</evidence>
<protein>
    <recommendedName>
        <fullName evidence="9">Lipoprotein signal peptidase</fullName>
        <ecNumber evidence="9">3.4.23.36</ecNumber>
    </recommendedName>
    <alternativeName>
        <fullName evidence="9">Prolipoprotein signal peptidase</fullName>
    </alternativeName>
    <alternativeName>
        <fullName evidence="9">Signal peptidase II</fullName>
        <shortName evidence="9">SPase II</shortName>
    </alternativeName>
</protein>
<feature type="transmembrane region" description="Helical" evidence="9">
    <location>
        <begin position="135"/>
        <end position="157"/>
    </location>
</feature>
<dbReference type="PANTHER" id="PTHR33695:SF1">
    <property type="entry name" value="LIPOPROTEIN SIGNAL PEPTIDASE"/>
    <property type="match status" value="1"/>
</dbReference>
<keyword evidence="12" id="KW-1185">Reference proteome</keyword>
<evidence type="ECO:0000256" key="8">
    <source>
        <dbReference type="ARBA" id="ARBA00023136"/>
    </source>
</evidence>
<dbReference type="EC" id="3.4.23.36" evidence="9"/>
<keyword evidence="6 9" id="KW-0378">Hydrolase</keyword>
<evidence type="ECO:0000313" key="12">
    <source>
        <dbReference type="Proteomes" id="UP001237448"/>
    </source>
</evidence>
<feature type="transmembrane region" description="Helical" evidence="9">
    <location>
        <begin position="98"/>
        <end position="123"/>
    </location>
</feature>
<proteinExistence type="inferred from homology"/>
<dbReference type="RefSeq" id="WP_307433066.1">
    <property type="nucleotide sequence ID" value="NZ_JAUSVK010000001.1"/>
</dbReference>
<dbReference type="InterPro" id="IPR001872">
    <property type="entry name" value="Peptidase_A8"/>
</dbReference>
<feature type="transmembrane region" description="Helical" evidence="9">
    <location>
        <begin position="70"/>
        <end position="91"/>
    </location>
</feature>
<keyword evidence="2 9" id="KW-1003">Cell membrane</keyword>
<evidence type="ECO:0000256" key="10">
    <source>
        <dbReference type="RuleBase" id="RU004181"/>
    </source>
</evidence>
<accession>A0ABU0FLQ5</accession>
<organism evidence="11 12">
    <name type="scientific">Labrys monachus</name>
    <dbReference type="NCBI Taxonomy" id="217067"/>
    <lineage>
        <taxon>Bacteria</taxon>
        <taxon>Pseudomonadati</taxon>
        <taxon>Pseudomonadota</taxon>
        <taxon>Alphaproteobacteria</taxon>
        <taxon>Hyphomicrobiales</taxon>
        <taxon>Xanthobacteraceae</taxon>
        <taxon>Labrys</taxon>
    </lineage>
</organism>
<dbReference type="EMBL" id="JAUSVK010000001">
    <property type="protein sequence ID" value="MDQ0394980.1"/>
    <property type="molecule type" value="Genomic_DNA"/>
</dbReference>
<dbReference type="NCBIfam" id="TIGR00077">
    <property type="entry name" value="lspA"/>
    <property type="match status" value="1"/>
</dbReference>
<keyword evidence="4 9" id="KW-0812">Transmembrane</keyword>
<name>A0ABU0FLQ5_9HYPH</name>
<comment type="pathway">
    <text evidence="9">Protein modification; lipoprotein biosynthesis (signal peptide cleavage).</text>
</comment>
<dbReference type="HAMAP" id="MF_00161">
    <property type="entry name" value="LspA"/>
    <property type="match status" value="1"/>
</dbReference>
<keyword evidence="7 9" id="KW-1133">Transmembrane helix</keyword>
<comment type="subcellular location">
    <subcellularLocation>
        <location evidence="9">Cell membrane</location>
        <topology evidence="9">Multi-pass membrane protein</topology>
    </subcellularLocation>
</comment>
<gene>
    <name evidence="9" type="primary">lspA</name>
    <name evidence="11" type="ORF">J3R73_004772</name>
</gene>
<evidence type="ECO:0000256" key="3">
    <source>
        <dbReference type="ARBA" id="ARBA00022670"/>
    </source>
</evidence>
<comment type="function">
    <text evidence="9">This protein specifically catalyzes the removal of signal peptides from prolipoproteins.</text>
</comment>
<feature type="active site" evidence="9">
    <location>
        <position position="142"/>
    </location>
</feature>
<evidence type="ECO:0000256" key="1">
    <source>
        <dbReference type="ARBA" id="ARBA00006139"/>
    </source>
</evidence>
<evidence type="ECO:0000256" key="6">
    <source>
        <dbReference type="ARBA" id="ARBA00022801"/>
    </source>
</evidence>
<dbReference type="Proteomes" id="UP001237448">
    <property type="component" value="Unassembled WGS sequence"/>
</dbReference>
<keyword evidence="8 9" id="KW-0472">Membrane</keyword>
<dbReference type="PANTHER" id="PTHR33695">
    <property type="entry name" value="LIPOPROTEIN SIGNAL PEPTIDASE"/>
    <property type="match status" value="1"/>
</dbReference>
<evidence type="ECO:0000256" key="4">
    <source>
        <dbReference type="ARBA" id="ARBA00022692"/>
    </source>
</evidence>
<feature type="active site" evidence="9">
    <location>
        <position position="124"/>
    </location>
</feature>
<comment type="similarity">
    <text evidence="1 9 10">Belongs to the peptidase A8 family.</text>
</comment>
<comment type="caution">
    <text evidence="9">Lacks conserved residue(s) required for the propagation of feature annotation.</text>
</comment>
<dbReference type="Pfam" id="PF01252">
    <property type="entry name" value="Peptidase_A8"/>
    <property type="match status" value="1"/>
</dbReference>
<dbReference type="GO" id="GO:0004190">
    <property type="term" value="F:aspartic-type endopeptidase activity"/>
    <property type="evidence" value="ECO:0007669"/>
    <property type="project" value="UniProtKB-EC"/>
</dbReference>
<keyword evidence="5 9" id="KW-0064">Aspartyl protease</keyword>
<evidence type="ECO:0000313" key="11">
    <source>
        <dbReference type="EMBL" id="MDQ0394980.1"/>
    </source>
</evidence>
<sequence length="167" mass="18225">MPAPFQGRSLTLGLAVAVLSAIADQVHKYWSLHVFDIANNGPLDWTPFLRIVLVWNRGVSYGLFQQNSEFGRWALISFRLFAVLLLVVWLARITSRTGAVAIGLIIGGAIGNGIDGVLYGAVADFFLFHVGTFEWYVFNVADIAIVAGVALLLYDVVLNKDPGTTRS</sequence>
<keyword evidence="3 9" id="KW-0645">Protease</keyword>
<evidence type="ECO:0000256" key="5">
    <source>
        <dbReference type="ARBA" id="ARBA00022750"/>
    </source>
</evidence>